<accession>A0ABW7WJW6</accession>
<organism evidence="1 2">
    <name type="scientific">Nocardia beijingensis</name>
    <dbReference type="NCBI Taxonomy" id="95162"/>
    <lineage>
        <taxon>Bacteria</taxon>
        <taxon>Bacillati</taxon>
        <taxon>Actinomycetota</taxon>
        <taxon>Actinomycetes</taxon>
        <taxon>Mycobacteriales</taxon>
        <taxon>Nocardiaceae</taxon>
        <taxon>Nocardia</taxon>
    </lineage>
</organism>
<evidence type="ECO:0000313" key="1">
    <source>
        <dbReference type="EMBL" id="MFI2323155.1"/>
    </source>
</evidence>
<dbReference type="Proteomes" id="UP001611450">
    <property type="component" value="Unassembled WGS sequence"/>
</dbReference>
<comment type="caution">
    <text evidence="1">The sequence shown here is derived from an EMBL/GenBank/DDBJ whole genome shotgun (WGS) entry which is preliminary data.</text>
</comment>
<proteinExistence type="predicted"/>
<reference evidence="1 2" key="1">
    <citation type="submission" date="2024-10" db="EMBL/GenBank/DDBJ databases">
        <title>The Natural Products Discovery Center: Release of the First 8490 Sequenced Strains for Exploring Actinobacteria Biosynthetic Diversity.</title>
        <authorList>
            <person name="Kalkreuter E."/>
            <person name="Kautsar S.A."/>
            <person name="Yang D."/>
            <person name="Bader C.D."/>
            <person name="Teijaro C.N."/>
            <person name="Fluegel L."/>
            <person name="Davis C.M."/>
            <person name="Simpson J.R."/>
            <person name="Lauterbach L."/>
            <person name="Steele A.D."/>
            <person name="Gui C."/>
            <person name="Meng S."/>
            <person name="Li G."/>
            <person name="Viehrig K."/>
            <person name="Ye F."/>
            <person name="Su P."/>
            <person name="Kiefer A.F."/>
            <person name="Nichols A."/>
            <person name="Cepeda A.J."/>
            <person name="Yan W."/>
            <person name="Fan B."/>
            <person name="Jiang Y."/>
            <person name="Adhikari A."/>
            <person name="Zheng C.-J."/>
            <person name="Schuster L."/>
            <person name="Cowan T.M."/>
            <person name="Smanski M.J."/>
            <person name="Chevrette M.G."/>
            <person name="De Carvalho L.P.S."/>
            <person name="Shen B."/>
        </authorList>
    </citation>
    <scope>NUCLEOTIDE SEQUENCE [LARGE SCALE GENOMIC DNA]</scope>
    <source>
        <strain evidence="1 2">NPDC019626</strain>
    </source>
</reference>
<gene>
    <name evidence="1" type="ORF">ACH47G_21945</name>
</gene>
<name>A0ABW7WJW6_9NOCA</name>
<dbReference type="RefSeq" id="WP_396948968.1">
    <property type="nucleotide sequence ID" value="NZ_JBIRXV010000004.1"/>
</dbReference>
<evidence type="ECO:0000313" key="2">
    <source>
        <dbReference type="Proteomes" id="UP001611450"/>
    </source>
</evidence>
<keyword evidence="2" id="KW-1185">Reference proteome</keyword>
<dbReference type="EMBL" id="JBIRXV010000004">
    <property type="protein sequence ID" value="MFI2323155.1"/>
    <property type="molecule type" value="Genomic_DNA"/>
</dbReference>
<protein>
    <submittedName>
        <fullName evidence="1">Uncharacterized protein</fullName>
    </submittedName>
</protein>
<sequence>MTRPHADAESECALHDYREGRIRVPAKGIEYFECWCIYDRKARHFLAFLTLAAALTCLEKLTNCAT</sequence>